<dbReference type="Proteomes" id="UP000317484">
    <property type="component" value="Unassembled WGS sequence"/>
</dbReference>
<dbReference type="InterPro" id="IPR010419">
    <property type="entry name" value="CO_DH_gsu"/>
</dbReference>
<dbReference type="EMBL" id="FXTJ01000001">
    <property type="protein sequence ID" value="SMO49851.1"/>
    <property type="molecule type" value="Genomic_DNA"/>
</dbReference>
<dbReference type="RefSeq" id="WP_142457142.1">
    <property type="nucleotide sequence ID" value="NZ_FXTJ01000001.1"/>
</dbReference>
<reference evidence="2 3" key="1">
    <citation type="submission" date="2017-05" db="EMBL/GenBank/DDBJ databases">
        <authorList>
            <person name="Varghese N."/>
            <person name="Submissions S."/>
        </authorList>
    </citation>
    <scope>NUCLEOTIDE SEQUENCE [LARGE SCALE GENOMIC DNA]</scope>
    <source>
        <strain evidence="2 3">DSM 46834</strain>
    </source>
</reference>
<dbReference type="PANTHER" id="PTHR38588:SF1">
    <property type="entry name" value="BLL0334 PROTEIN"/>
    <property type="match status" value="1"/>
</dbReference>
<keyword evidence="1" id="KW-0812">Transmembrane</keyword>
<dbReference type="Pfam" id="PF06240">
    <property type="entry name" value="COXG"/>
    <property type="match status" value="1"/>
</dbReference>
<dbReference type="CDD" id="cd05018">
    <property type="entry name" value="CoxG"/>
    <property type="match status" value="1"/>
</dbReference>
<accession>A0A521BT08</accession>
<dbReference type="InterPro" id="IPR023393">
    <property type="entry name" value="START-like_dom_sf"/>
</dbReference>
<gene>
    <name evidence="2" type="ORF">SAMN06273567_101991</name>
</gene>
<dbReference type="Gene3D" id="3.30.530.20">
    <property type="match status" value="1"/>
</dbReference>
<sequence>MNLDGSAVLHGSPEQVWAVITDPAVLARTIPGCETLQRTGEDEYRMDVAVGVGAIRGTYAGEVRLTDQQPHSSYVMHASGAGAPGNVRAKVRIDLEPHDEGTTLTYSADAVVGGPVAGVGQRMISGVAKRMAGQFFTAIDQELTSGAPVEAAPAAARASSAAVSSTETAPAGVPAGTPAAPEPQVFRARPAAAAASSSDLQPLAVGALGGAGLTLLGVLVGWLLGRRR</sequence>
<organism evidence="2 3">
    <name type="scientific">Geodermatophilus aquaeductus</name>
    <dbReference type="NCBI Taxonomy" id="1564161"/>
    <lineage>
        <taxon>Bacteria</taxon>
        <taxon>Bacillati</taxon>
        <taxon>Actinomycetota</taxon>
        <taxon>Actinomycetes</taxon>
        <taxon>Geodermatophilales</taxon>
        <taxon>Geodermatophilaceae</taxon>
        <taxon>Geodermatophilus</taxon>
    </lineage>
</organism>
<name>A0A521BT08_9ACTN</name>
<dbReference type="AlphaFoldDB" id="A0A521BT08"/>
<evidence type="ECO:0000313" key="3">
    <source>
        <dbReference type="Proteomes" id="UP000317484"/>
    </source>
</evidence>
<keyword evidence="3" id="KW-1185">Reference proteome</keyword>
<dbReference type="PANTHER" id="PTHR38588">
    <property type="entry name" value="BLL0334 PROTEIN"/>
    <property type="match status" value="1"/>
</dbReference>
<evidence type="ECO:0000256" key="1">
    <source>
        <dbReference type="SAM" id="Phobius"/>
    </source>
</evidence>
<feature type="transmembrane region" description="Helical" evidence="1">
    <location>
        <begin position="203"/>
        <end position="224"/>
    </location>
</feature>
<proteinExistence type="predicted"/>
<protein>
    <recommendedName>
        <fullName evidence="4">Carbon monoxide dehydrogenase subunit G</fullName>
    </recommendedName>
</protein>
<keyword evidence="1" id="KW-0472">Membrane</keyword>
<evidence type="ECO:0000313" key="2">
    <source>
        <dbReference type="EMBL" id="SMO49851.1"/>
    </source>
</evidence>
<evidence type="ECO:0008006" key="4">
    <source>
        <dbReference type="Google" id="ProtNLM"/>
    </source>
</evidence>
<keyword evidence="1" id="KW-1133">Transmembrane helix</keyword>
<dbReference type="SUPFAM" id="SSF55961">
    <property type="entry name" value="Bet v1-like"/>
    <property type="match status" value="1"/>
</dbReference>